<dbReference type="EMBL" id="DYWT01000217">
    <property type="protein sequence ID" value="HJF32803.1"/>
    <property type="molecule type" value="Genomic_DNA"/>
</dbReference>
<name>A0A921KE49_SPOPS</name>
<reference evidence="1" key="2">
    <citation type="submission" date="2021-09" db="EMBL/GenBank/DDBJ databases">
        <authorList>
            <person name="Gilroy R."/>
        </authorList>
    </citation>
    <scope>NUCLEOTIDE SEQUENCE</scope>
    <source>
        <strain evidence="1">CHK171-7178</strain>
    </source>
</reference>
<evidence type="ECO:0000313" key="1">
    <source>
        <dbReference type="EMBL" id="HJF32803.1"/>
    </source>
</evidence>
<dbReference type="AlphaFoldDB" id="A0A921KE49"/>
<gene>
    <name evidence="1" type="ORF">K8V56_13655</name>
</gene>
<proteinExistence type="predicted"/>
<protein>
    <submittedName>
        <fullName evidence="1">Uncharacterized protein</fullName>
    </submittedName>
</protein>
<accession>A0A921KE49</accession>
<dbReference type="Proteomes" id="UP000698173">
    <property type="component" value="Unassembled WGS sequence"/>
</dbReference>
<sequence>MNFKEELQKGRKIKIAEHALDFAENIQPTLKESAQNGFTGYQIPFEGRDDTHILKDPEFLKNIELLLDGCKAEVQRVGHQNIITGNKYYKSKLVITWS</sequence>
<comment type="caution">
    <text evidence="1">The sequence shown here is derived from an EMBL/GenBank/DDBJ whole genome shotgun (WGS) entry which is preliminary data.</text>
</comment>
<organism evidence="1 2">
    <name type="scientific">Sporosarcina psychrophila</name>
    <name type="common">Bacillus psychrophilus</name>
    <dbReference type="NCBI Taxonomy" id="1476"/>
    <lineage>
        <taxon>Bacteria</taxon>
        <taxon>Bacillati</taxon>
        <taxon>Bacillota</taxon>
        <taxon>Bacilli</taxon>
        <taxon>Bacillales</taxon>
        <taxon>Caryophanaceae</taxon>
        <taxon>Sporosarcina</taxon>
    </lineage>
</organism>
<reference evidence="1" key="1">
    <citation type="journal article" date="2021" name="PeerJ">
        <title>Extensive microbial diversity within the chicken gut microbiome revealed by metagenomics and culture.</title>
        <authorList>
            <person name="Gilroy R."/>
            <person name="Ravi A."/>
            <person name="Getino M."/>
            <person name="Pursley I."/>
            <person name="Horton D.L."/>
            <person name="Alikhan N.F."/>
            <person name="Baker D."/>
            <person name="Gharbi K."/>
            <person name="Hall N."/>
            <person name="Watson M."/>
            <person name="Adriaenssens E.M."/>
            <person name="Foster-Nyarko E."/>
            <person name="Jarju S."/>
            <person name="Secka A."/>
            <person name="Antonio M."/>
            <person name="Oren A."/>
            <person name="Chaudhuri R.R."/>
            <person name="La Ragione R."/>
            <person name="Hildebrand F."/>
            <person name="Pallen M.J."/>
        </authorList>
    </citation>
    <scope>NUCLEOTIDE SEQUENCE</scope>
    <source>
        <strain evidence="1">CHK171-7178</strain>
    </source>
</reference>
<evidence type="ECO:0000313" key="2">
    <source>
        <dbReference type="Proteomes" id="UP000698173"/>
    </source>
</evidence>